<evidence type="ECO:0000313" key="3">
    <source>
        <dbReference type="Proteomes" id="UP000265926"/>
    </source>
</evidence>
<dbReference type="AlphaFoldDB" id="A0A399SUR4"/>
<dbReference type="Proteomes" id="UP000265926">
    <property type="component" value="Unassembled WGS sequence"/>
</dbReference>
<keyword evidence="3" id="KW-1185">Reference proteome</keyword>
<accession>A0A399SUR4</accession>
<dbReference type="RefSeq" id="WP_119439606.1">
    <property type="nucleotide sequence ID" value="NZ_QWGR01000015.1"/>
</dbReference>
<proteinExistence type="predicted"/>
<dbReference type="Gene3D" id="1.20.5.2950">
    <property type="match status" value="1"/>
</dbReference>
<sequence>MNTKIKELTENIYKEGIEKAKNEGDLLVEEARKEAEKLLSNARQKAELMVSEAKAESEKIYAAMQDELESISTQMLEITRQEVSNVVSAELGKELAAHATADPKVIHDMMLEITRTWVNPNGNGSANEALVPENLIGELEPLYKASAAKILNSGLVIKPVRGMEKGFQLLNNHEGYKVSFTEDDFQTFFESLIKPKVKELLFNS</sequence>
<evidence type="ECO:0000256" key="1">
    <source>
        <dbReference type="SAM" id="Coils"/>
    </source>
</evidence>
<reference evidence="2 3" key="1">
    <citation type="submission" date="2018-08" db="EMBL/GenBank/DDBJ databases">
        <title>Pallidiluteibacterium maritimus gen. nov., sp. nov., isolated from coastal sediment.</title>
        <authorList>
            <person name="Zhou L.Y."/>
        </authorList>
    </citation>
    <scope>NUCLEOTIDE SEQUENCE [LARGE SCALE GENOMIC DNA]</scope>
    <source>
        <strain evidence="2 3">XSD2</strain>
    </source>
</reference>
<protein>
    <recommendedName>
        <fullName evidence="4">V-type ATP synthase subunit E</fullName>
    </recommendedName>
</protein>
<organism evidence="2 3">
    <name type="scientific">Maribellus luteus</name>
    <dbReference type="NCBI Taxonomy" id="2305463"/>
    <lineage>
        <taxon>Bacteria</taxon>
        <taxon>Pseudomonadati</taxon>
        <taxon>Bacteroidota</taxon>
        <taxon>Bacteroidia</taxon>
        <taxon>Marinilabiliales</taxon>
        <taxon>Prolixibacteraceae</taxon>
        <taxon>Maribellus</taxon>
    </lineage>
</organism>
<keyword evidence="1" id="KW-0175">Coiled coil</keyword>
<dbReference type="OrthoDB" id="1093377at2"/>
<dbReference type="EMBL" id="QWGR01000015">
    <property type="protein sequence ID" value="RIJ46332.1"/>
    <property type="molecule type" value="Genomic_DNA"/>
</dbReference>
<feature type="coiled-coil region" evidence="1">
    <location>
        <begin position="17"/>
        <end position="81"/>
    </location>
</feature>
<comment type="caution">
    <text evidence="2">The sequence shown here is derived from an EMBL/GenBank/DDBJ whole genome shotgun (WGS) entry which is preliminary data.</text>
</comment>
<evidence type="ECO:0008006" key="4">
    <source>
        <dbReference type="Google" id="ProtNLM"/>
    </source>
</evidence>
<evidence type="ECO:0000313" key="2">
    <source>
        <dbReference type="EMBL" id="RIJ46332.1"/>
    </source>
</evidence>
<gene>
    <name evidence="2" type="ORF">D1614_19200</name>
</gene>
<name>A0A399SUR4_9BACT</name>